<dbReference type="Proteomes" id="UP000325672">
    <property type="component" value="Unassembled WGS sequence"/>
</dbReference>
<feature type="transmembrane region" description="Helical" evidence="1">
    <location>
        <begin position="6"/>
        <end position="25"/>
    </location>
</feature>
<accession>A0A5N6SYE8</accession>
<keyword evidence="1" id="KW-1133">Transmembrane helix</keyword>
<dbReference type="RefSeq" id="XP_031914496.1">
    <property type="nucleotide sequence ID" value="XM_032054337.1"/>
</dbReference>
<sequence>MNSVITLGASVGVGVGVRWLSSLLASSTRIMGWLARMGPLTILWVGRAIMFLYCGLLGP</sequence>
<evidence type="ECO:0000256" key="1">
    <source>
        <dbReference type="SAM" id="Phobius"/>
    </source>
</evidence>
<feature type="transmembrane region" description="Helical" evidence="1">
    <location>
        <begin position="37"/>
        <end position="58"/>
    </location>
</feature>
<evidence type="ECO:0000313" key="3">
    <source>
        <dbReference type="Proteomes" id="UP000325672"/>
    </source>
</evidence>
<keyword evidence="1" id="KW-0812">Transmembrane</keyword>
<dbReference type="GeneID" id="43638547"/>
<keyword evidence="3" id="KW-1185">Reference proteome</keyword>
<keyword evidence="1" id="KW-0472">Membrane</keyword>
<organism evidence="2 3">
    <name type="scientific">Aspergillus pseudotamarii</name>
    <dbReference type="NCBI Taxonomy" id="132259"/>
    <lineage>
        <taxon>Eukaryota</taxon>
        <taxon>Fungi</taxon>
        <taxon>Dikarya</taxon>
        <taxon>Ascomycota</taxon>
        <taxon>Pezizomycotina</taxon>
        <taxon>Eurotiomycetes</taxon>
        <taxon>Eurotiomycetidae</taxon>
        <taxon>Eurotiales</taxon>
        <taxon>Aspergillaceae</taxon>
        <taxon>Aspergillus</taxon>
        <taxon>Aspergillus subgen. Circumdati</taxon>
    </lineage>
</organism>
<proteinExistence type="predicted"/>
<protein>
    <submittedName>
        <fullName evidence="2">Uncharacterized protein</fullName>
    </submittedName>
</protein>
<dbReference type="EMBL" id="ML743571">
    <property type="protein sequence ID" value="KAE8138433.1"/>
    <property type="molecule type" value="Genomic_DNA"/>
</dbReference>
<gene>
    <name evidence="2" type="ORF">BDV38DRAFT_244642</name>
</gene>
<dbReference type="AlphaFoldDB" id="A0A5N6SYE8"/>
<name>A0A5N6SYE8_ASPPS</name>
<reference evidence="2 3" key="1">
    <citation type="submission" date="2019-04" db="EMBL/GenBank/DDBJ databases">
        <title>Friends and foes A comparative genomics study of 23 Aspergillus species from section Flavi.</title>
        <authorList>
            <consortium name="DOE Joint Genome Institute"/>
            <person name="Kjaerbolling I."/>
            <person name="Vesth T."/>
            <person name="Frisvad J.C."/>
            <person name="Nybo J.L."/>
            <person name="Theobald S."/>
            <person name="Kildgaard S."/>
            <person name="Isbrandt T."/>
            <person name="Kuo A."/>
            <person name="Sato A."/>
            <person name="Lyhne E.K."/>
            <person name="Kogle M.E."/>
            <person name="Wiebenga A."/>
            <person name="Kun R.S."/>
            <person name="Lubbers R.J."/>
            <person name="Makela M.R."/>
            <person name="Barry K."/>
            <person name="Chovatia M."/>
            <person name="Clum A."/>
            <person name="Daum C."/>
            <person name="Haridas S."/>
            <person name="He G."/>
            <person name="LaButti K."/>
            <person name="Lipzen A."/>
            <person name="Mondo S."/>
            <person name="Riley R."/>
            <person name="Salamov A."/>
            <person name="Simmons B.A."/>
            <person name="Magnuson J.K."/>
            <person name="Henrissat B."/>
            <person name="Mortensen U.H."/>
            <person name="Larsen T.O."/>
            <person name="Devries R.P."/>
            <person name="Grigoriev I.V."/>
            <person name="Machida M."/>
            <person name="Baker S.E."/>
            <person name="Andersen M.R."/>
        </authorList>
    </citation>
    <scope>NUCLEOTIDE SEQUENCE [LARGE SCALE GENOMIC DNA]</scope>
    <source>
        <strain evidence="2 3">CBS 117625</strain>
    </source>
</reference>
<evidence type="ECO:0000313" key="2">
    <source>
        <dbReference type="EMBL" id="KAE8138433.1"/>
    </source>
</evidence>